<dbReference type="Proteomes" id="UP001229486">
    <property type="component" value="Unassembled WGS sequence"/>
</dbReference>
<dbReference type="Pfam" id="PF21627">
    <property type="entry name" value="BTH_I2711-like"/>
    <property type="match status" value="1"/>
</dbReference>
<reference evidence="1" key="1">
    <citation type="submission" date="2023-07" db="EMBL/GenBank/DDBJ databases">
        <title>Sorghum-associated microbial communities from plants grown in Nebraska, USA.</title>
        <authorList>
            <person name="Schachtman D."/>
        </authorList>
    </citation>
    <scope>NUCLEOTIDE SEQUENCE</scope>
    <source>
        <strain evidence="1">DS1061</strain>
    </source>
</reference>
<gene>
    <name evidence="1" type="ORF">J2793_007269</name>
</gene>
<protein>
    <submittedName>
        <fullName evidence="1">Uncharacterized protein</fullName>
    </submittedName>
</protein>
<dbReference type="AlphaFoldDB" id="A0AB73IRN9"/>
<dbReference type="EMBL" id="JAURTK010000031">
    <property type="protein sequence ID" value="MDP9651794.1"/>
    <property type="molecule type" value="Genomic_DNA"/>
</dbReference>
<dbReference type="Gene3D" id="1.10.150.610">
    <property type="match status" value="1"/>
</dbReference>
<organism evidence="1 2">
    <name type="scientific">Paraburkholderia caledonica</name>
    <dbReference type="NCBI Taxonomy" id="134536"/>
    <lineage>
        <taxon>Bacteria</taxon>
        <taxon>Pseudomonadati</taxon>
        <taxon>Pseudomonadota</taxon>
        <taxon>Betaproteobacteria</taxon>
        <taxon>Burkholderiales</taxon>
        <taxon>Burkholderiaceae</taxon>
        <taxon>Paraburkholderia</taxon>
    </lineage>
</organism>
<evidence type="ECO:0000313" key="1">
    <source>
        <dbReference type="EMBL" id="MDP9651794.1"/>
    </source>
</evidence>
<accession>A0AB73IRN9</accession>
<proteinExistence type="predicted"/>
<dbReference type="RefSeq" id="WP_392396329.1">
    <property type="nucleotide sequence ID" value="NZ_JAURTK010000031.1"/>
</dbReference>
<name>A0AB73IRN9_9BURK</name>
<dbReference type="InterPro" id="IPR048850">
    <property type="entry name" value="BTH_I2711-like"/>
</dbReference>
<comment type="caution">
    <text evidence="1">The sequence shown here is derived from an EMBL/GenBank/DDBJ whole genome shotgun (WGS) entry which is preliminary data.</text>
</comment>
<sequence length="72" mass="8106">MELFFVKRVRAVALLLARRRLSMRNLANTTEPSVDERGELASLDRLVLDVRAGRVAAFDLPQDPTLKVIVTD</sequence>
<evidence type="ECO:0000313" key="2">
    <source>
        <dbReference type="Proteomes" id="UP001229486"/>
    </source>
</evidence>